<dbReference type="OrthoDB" id="1291327at2759"/>
<evidence type="ECO:0000313" key="2">
    <source>
        <dbReference type="Proteomes" id="UP000325081"/>
    </source>
</evidence>
<accession>A0A5A7P2P9</accession>
<reference evidence="2" key="1">
    <citation type="journal article" date="2019" name="Curr. Biol.">
        <title>Genome Sequence of Striga asiatica Provides Insight into the Evolution of Plant Parasitism.</title>
        <authorList>
            <person name="Yoshida S."/>
            <person name="Kim S."/>
            <person name="Wafula E.K."/>
            <person name="Tanskanen J."/>
            <person name="Kim Y.M."/>
            <person name="Honaas L."/>
            <person name="Yang Z."/>
            <person name="Spallek T."/>
            <person name="Conn C.E."/>
            <person name="Ichihashi Y."/>
            <person name="Cheong K."/>
            <person name="Cui S."/>
            <person name="Der J.P."/>
            <person name="Gundlach H."/>
            <person name="Jiao Y."/>
            <person name="Hori C."/>
            <person name="Ishida J.K."/>
            <person name="Kasahara H."/>
            <person name="Kiba T."/>
            <person name="Kim M.S."/>
            <person name="Koo N."/>
            <person name="Laohavisit A."/>
            <person name="Lee Y.H."/>
            <person name="Lumba S."/>
            <person name="McCourt P."/>
            <person name="Mortimer J.C."/>
            <person name="Mutuku J.M."/>
            <person name="Nomura T."/>
            <person name="Sasaki-Sekimoto Y."/>
            <person name="Seto Y."/>
            <person name="Wang Y."/>
            <person name="Wakatake T."/>
            <person name="Sakakibara H."/>
            <person name="Demura T."/>
            <person name="Yamaguchi S."/>
            <person name="Yoneyama K."/>
            <person name="Manabe R.I."/>
            <person name="Nelson D.C."/>
            <person name="Schulman A.H."/>
            <person name="Timko M.P."/>
            <person name="dePamphilis C.W."/>
            <person name="Choi D."/>
            <person name="Shirasu K."/>
        </authorList>
    </citation>
    <scope>NUCLEOTIDE SEQUENCE [LARGE SCALE GENOMIC DNA]</scope>
    <source>
        <strain evidence="2">cv. UVA1</strain>
    </source>
</reference>
<comment type="caution">
    <text evidence="1">The sequence shown here is derived from an EMBL/GenBank/DDBJ whole genome shotgun (WGS) entry which is preliminary data.</text>
</comment>
<protein>
    <submittedName>
        <fullName evidence="1">Small G protein family protein / RhoGAP family protein</fullName>
    </submittedName>
</protein>
<evidence type="ECO:0000313" key="1">
    <source>
        <dbReference type="EMBL" id="GER27105.1"/>
    </source>
</evidence>
<gene>
    <name evidence="1" type="ORF">STAS_02781</name>
</gene>
<proteinExistence type="predicted"/>
<dbReference type="AlphaFoldDB" id="A0A5A7P2P9"/>
<organism evidence="1 2">
    <name type="scientific">Striga asiatica</name>
    <name type="common">Asiatic witchweed</name>
    <name type="synonym">Buchnera asiatica</name>
    <dbReference type="NCBI Taxonomy" id="4170"/>
    <lineage>
        <taxon>Eukaryota</taxon>
        <taxon>Viridiplantae</taxon>
        <taxon>Streptophyta</taxon>
        <taxon>Embryophyta</taxon>
        <taxon>Tracheophyta</taxon>
        <taxon>Spermatophyta</taxon>
        <taxon>Magnoliopsida</taxon>
        <taxon>eudicotyledons</taxon>
        <taxon>Gunneridae</taxon>
        <taxon>Pentapetalae</taxon>
        <taxon>asterids</taxon>
        <taxon>lamiids</taxon>
        <taxon>Lamiales</taxon>
        <taxon>Orobanchaceae</taxon>
        <taxon>Buchnereae</taxon>
        <taxon>Striga</taxon>
    </lineage>
</organism>
<name>A0A5A7P2P9_STRAF</name>
<keyword evidence="2" id="KW-1185">Reference proteome</keyword>
<dbReference type="EMBL" id="BKCP01001558">
    <property type="protein sequence ID" value="GER27105.1"/>
    <property type="molecule type" value="Genomic_DNA"/>
</dbReference>
<dbReference type="Proteomes" id="UP000325081">
    <property type="component" value="Unassembled WGS sequence"/>
</dbReference>
<sequence length="151" mass="16743">MLLIHQKGENRDGYPRPPHATVVDVVPRILSGVVAAVLLLSATAAAPDFCNSLRLVEIWSLREKISSTTSISPDFSRSRPNWYSCPFRQKLASQFSSGLLMPVTLPRCSVPIGSDCNDSNVFIAAFAEYFISEEPIEVDTFDIESERLSYC</sequence>